<dbReference type="PANTHER" id="PTHR10050">
    <property type="entry name" value="DOLICHYL-PHOSPHATE-MANNOSE--PROTEIN MANNOSYLTRANSFERASE"/>
    <property type="match status" value="1"/>
</dbReference>
<feature type="domain" description="Protein O-mannosyl-transferase C-terminal four TM" evidence="13">
    <location>
        <begin position="394"/>
        <end position="598"/>
    </location>
</feature>
<feature type="region of interest" description="Disordered" evidence="11">
    <location>
        <begin position="249"/>
        <end position="271"/>
    </location>
</feature>
<feature type="transmembrane region" description="Helical" evidence="10">
    <location>
        <begin position="484"/>
        <end position="501"/>
    </location>
</feature>
<dbReference type="PANTHER" id="PTHR10050:SF46">
    <property type="entry name" value="PROTEIN O-MANNOSYL-TRANSFERASE 2"/>
    <property type="match status" value="1"/>
</dbReference>
<comment type="pathway">
    <text evidence="2 10">Protein modification; protein glycosylation.</text>
</comment>
<protein>
    <recommendedName>
        <fullName evidence="9 10">Polyprenol-phosphate-mannose--protein mannosyltransferase</fullName>
        <ecNumber evidence="10">2.4.1.-</ecNumber>
    </recommendedName>
</protein>
<proteinExistence type="inferred from homology"/>
<dbReference type="RefSeq" id="WP_344881991.1">
    <property type="nucleotide sequence ID" value="NZ_BAABCJ010000002.1"/>
</dbReference>
<dbReference type="Proteomes" id="UP001501536">
    <property type="component" value="Unassembled WGS sequence"/>
</dbReference>
<keyword evidence="10" id="KW-1003">Cell membrane</keyword>
<gene>
    <name evidence="14" type="ORF">GCM10022377_13790</name>
</gene>
<evidence type="ECO:0000313" key="14">
    <source>
        <dbReference type="EMBL" id="GAA3701428.1"/>
    </source>
</evidence>
<feature type="transmembrane region" description="Helical" evidence="10">
    <location>
        <begin position="56"/>
        <end position="77"/>
    </location>
</feature>
<keyword evidence="7 10" id="KW-1133">Transmembrane helix</keyword>
<feature type="domain" description="ArnT-like N-terminal" evidence="12">
    <location>
        <begin position="69"/>
        <end position="228"/>
    </location>
</feature>
<feature type="transmembrane region" description="Helical" evidence="10">
    <location>
        <begin position="507"/>
        <end position="530"/>
    </location>
</feature>
<feature type="transmembrane region" description="Helical" evidence="10">
    <location>
        <begin position="556"/>
        <end position="579"/>
    </location>
</feature>
<feature type="transmembrane region" description="Helical" evidence="10">
    <location>
        <begin position="460"/>
        <end position="477"/>
    </location>
</feature>
<dbReference type="Pfam" id="PF02366">
    <property type="entry name" value="PMT"/>
    <property type="match status" value="1"/>
</dbReference>
<comment type="subcellular location">
    <subcellularLocation>
        <location evidence="10">Cell membrane</location>
    </subcellularLocation>
    <subcellularLocation>
        <location evidence="1">Endomembrane system</location>
        <topology evidence="1">Multi-pass membrane protein</topology>
    </subcellularLocation>
</comment>
<feature type="transmembrane region" description="Helical" evidence="10">
    <location>
        <begin position="208"/>
        <end position="226"/>
    </location>
</feature>
<feature type="transmembrane region" description="Helical" evidence="10">
    <location>
        <begin position="157"/>
        <end position="178"/>
    </location>
</feature>
<name>A0ABP7D657_9MICC</name>
<evidence type="ECO:0000256" key="6">
    <source>
        <dbReference type="ARBA" id="ARBA00022692"/>
    </source>
</evidence>
<keyword evidence="6 10" id="KW-0812">Transmembrane</keyword>
<comment type="function">
    <text evidence="10">Protein O-mannosyltransferase that catalyzes the transfer of a single mannose residue from a polyprenol phospho-mannosyl lipidic donor to the hydroxyl group of selected serine and threonine residues in acceptor proteins.</text>
</comment>
<feature type="transmembrane region" description="Helical" evidence="10">
    <location>
        <begin position="279"/>
        <end position="300"/>
    </location>
</feature>
<dbReference type="InterPro" id="IPR003342">
    <property type="entry name" value="ArnT-like_N"/>
</dbReference>
<evidence type="ECO:0000256" key="11">
    <source>
        <dbReference type="SAM" id="MobiDB-lite"/>
    </source>
</evidence>
<feature type="transmembrane region" description="Helical" evidence="10">
    <location>
        <begin position="306"/>
        <end position="324"/>
    </location>
</feature>
<feature type="transmembrane region" description="Helical" evidence="10">
    <location>
        <begin position="345"/>
        <end position="366"/>
    </location>
</feature>
<evidence type="ECO:0000256" key="10">
    <source>
        <dbReference type="RuleBase" id="RU367007"/>
    </source>
</evidence>
<evidence type="ECO:0000256" key="7">
    <source>
        <dbReference type="ARBA" id="ARBA00022989"/>
    </source>
</evidence>
<evidence type="ECO:0000256" key="3">
    <source>
        <dbReference type="ARBA" id="ARBA00007222"/>
    </source>
</evidence>
<keyword evidence="15" id="KW-1185">Reference proteome</keyword>
<dbReference type="EC" id="2.4.1.-" evidence="10"/>
<feature type="transmembrane region" description="Helical" evidence="10">
    <location>
        <begin position="185"/>
        <end position="202"/>
    </location>
</feature>
<evidence type="ECO:0000256" key="8">
    <source>
        <dbReference type="ARBA" id="ARBA00023136"/>
    </source>
</evidence>
<evidence type="ECO:0000256" key="2">
    <source>
        <dbReference type="ARBA" id="ARBA00004922"/>
    </source>
</evidence>
<comment type="similarity">
    <text evidence="3 10">Belongs to the glycosyltransferase 39 family.</text>
</comment>
<keyword evidence="5 10" id="KW-0808">Transferase</keyword>
<keyword evidence="4 10" id="KW-0328">Glycosyltransferase</keyword>
<sequence>MRSWIAPPEEKATAEALQRRLLGRPTHGRGTAHGRGTGTRRRPSDRVRAGSARLSGWLLHHAVWLLPVLITALAAWLRLAHLAQPHDLTFDETYYVKDAFTLLQSGYERQWPEEGADEQFLAGEPQPLGEASYVVHPPLGKWLIGLGMLVFGTDNGLGWRFAAAVAGTLSVPLVYLVGRRLLGSTALAASAALLTAVDGHHIVMSRTALLDIFLMLFVLAAFYALLRDREDGRRRLAAALARADRIDRRDTRRRAPDDSPGAGSASTARSRGRLPEPPFLYGPWLLWRPWRLVAGLLLGAAVGVKWSALAFVAVFGLMTVLWDVGARRAAGIRHWLAAGLLREGIPAFLTIVPAAAAAYLASWSGWLAAPGGYDRQWAAEHPEEAWPLVPDAVRSLIEYHRSAFEFHGGLDSDHSWESGPETWLVAGRPVLFHFETVDGGQGACRFDSCTYVITDLPNPVLWWTAALAVLVVLLYWAGRRDWRAGAILSGIAAGFVPWWFFPDRTMFFFYTIAFHPFLMLAVAYVIGLMLNPSASRAPATGGVSGGRPVGLEQRRVGLAVVGVYLALVLAVSAFFLPVWTGQPMGPEGWHLRLWLPSWG</sequence>
<evidence type="ECO:0000256" key="9">
    <source>
        <dbReference type="ARBA" id="ARBA00093617"/>
    </source>
</evidence>
<evidence type="ECO:0000256" key="4">
    <source>
        <dbReference type="ARBA" id="ARBA00022676"/>
    </source>
</evidence>
<accession>A0ABP7D657</accession>
<evidence type="ECO:0000256" key="1">
    <source>
        <dbReference type="ARBA" id="ARBA00004127"/>
    </source>
</evidence>
<comment type="caution">
    <text evidence="14">The sequence shown here is derived from an EMBL/GenBank/DDBJ whole genome shotgun (WGS) entry which is preliminary data.</text>
</comment>
<keyword evidence="8 10" id="KW-0472">Membrane</keyword>
<reference evidence="15" key="1">
    <citation type="journal article" date="2019" name="Int. J. Syst. Evol. Microbiol.">
        <title>The Global Catalogue of Microorganisms (GCM) 10K type strain sequencing project: providing services to taxonomists for standard genome sequencing and annotation.</title>
        <authorList>
            <consortium name="The Broad Institute Genomics Platform"/>
            <consortium name="The Broad Institute Genome Sequencing Center for Infectious Disease"/>
            <person name="Wu L."/>
            <person name="Ma J."/>
        </authorList>
    </citation>
    <scope>NUCLEOTIDE SEQUENCE [LARGE SCALE GENOMIC DNA]</scope>
    <source>
        <strain evidence="15">JCM 16961</strain>
    </source>
</reference>
<dbReference type="EMBL" id="BAABCJ010000002">
    <property type="protein sequence ID" value="GAA3701428.1"/>
    <property type="molecule type" value="Genomic_DNA"/>
</dbReference>
<evidence type="ECO:0000259" key="13">
    <source>
        <dbReference type="Pfam" id="PF16192"/>
    </source>
</evidence>
<feature type="compositionally biased region" description="Basic residues" evidence="11">
    <location>
        <begin position="26"/>
        <end position="41"/>
    </location>
</feature>
<dbReference type="InterPro" id="IPR027005">
    <property type="entry name" value="PMT-like"/>
</dbReference>
<dbReference type="InterPro" id="IPR032421">
    <property type="entry name" value="PMT_4TMC"/>
</dbReference>
<evidence type="ECO:0000256" key="5">
    <source>
        <dbReference type="ARBA" id="ARBA00022679"/>
    </source>
</evidence>
<evidence type="ECO:0000259" key="12">
    <source>
        <dbReference type="Pfam" id="PF02366"/>
    </source>
</evidence>
<evidence type="ECO:0000313" key="15">
    <source>
        <dbReference type="Proteomes" id="UP001501536"/>
    </source>
</evidence>
<feature type="region of interest" description="Disordered" evidence="11">
    <location>
        <begin position="20"/>
        <end position="46"/>
    </location>
</feature>
<dbReference type="Pfam" id="PF16192">
    <property type="entry name" value="PMT_4TMC"/>
    <property type="match status" value="1"/>
</dbReference>
<organism evidence="14 15">
    <name type="scientific">Zhihengliuella alba</name>
    <dbReference type="NCBI Taxonomy" id="547018"/>
    <lineage>
        <taxon>Bacteria</taxon>
        <taxon>Bacillati</taxon>
        <taxon>Actinomycetota</taxon>
        <taxon>Actinomycetes</taxon>
        <taxon>Micrococcales</taxon>
        <taxon>Micrococcaceae</taxon>
        <taxon>Zhihengliuella</taxon>
    </lineage>
</organism>